<keyword evidence="1" id="KW-0812">Transmembrane</keyword>
<sequence>MEIILYKSPKRAFKLILISSVVVVCALFLLVTLDVPTRAWYPVIGVCGLGYPVAIFHLFDRRPQIVINEIGIFDRRTCKDFINWDVIQRAYAMDVLIGGYVCLIVDNKYLSSIKKAQVDRPFMIFPEIDAHQIDISVGQLGVDEFKLAEFIMKMSKLRPESRKEKLKILPTSVSTLFRI</sequence>
<reference evidence="2 3" key="1">
    <citation type="submission" date="2016-11" db="EMBL/GenBank/DDBJ databases">
        <authorList>
            <person name="Jaros S."/>
            <person name="Januszkiewicz K."/>
            <person name="Wedrychowicz H."/>
        </authorList>
    </citation>
    <scope>NUCLEOTIDE SEQUENCE [LARGE SCALE GENOMIC DNA]</scope>
    <source>
        <strain evidence="2 3">DSM 24574</strain>
    </source>
</reference>
<evidence type="ECO:0000256" key="1">
    <source>
        <dbReference type="SAM" id="Phobius"/>
    </source>
</evidence>
<protein>
    <submittedName>
        <fullName evidence="2">Uncharacterized protein</fullName>
    </submittedName>
</protein>
<evidence type="ECO:0000313" key="2">
    <source>
        <dbReference type="EMBL" id="SHH72659.1"/>
    </source>
</evidence>
<feature type="transmembrane region" description="Helical" evidence="1">
    <location>
        <begin position="12"/>
        <end position="33"/>
    </location>
</feature>
<dbReference type="Proteomes" id="UP000184212">
    <property type="component" value="Unassembled WGS sequence"/>
</dbReference>
<organism evidence="2 3">
    <name type="scientific">Chryseolinea serpens</name>
    <dbReference type="NCBI Taxonomy" id="947013"/>
    <lineage>
        <taxon>Bacteria</taxon>
        <taxon>Pseudomonadati</taxon>
        <taxon>Bacteroidota</taxon>
        <taxon>Cytophagia</taxon>
        <taxon>Cytophagales</taxon>
        <taxon>Fulvivirgaceae</taxon>
        <taxon>Chryseolinea</taxon>
    </lineage>
</organism>
<dbReference type="EMBL" id="FQWQ01000004">
    <property type="protein sequence ID" value="SHH72659.1"/>
    <property type="molecule type" value="Genomic_DNA"/>
</dbReference>
<keyword evidence="1" id="KW-0472">Membrane</keyword>
<feature type="transmembrane region" description="Helical" evidence="1">
    <location>
        <begin position="39"/>
        <end position="59"/>
    </location>
</feature>
<gene>
    <name evidence="2" type="ORF">SAMN04488109_4986</name>
</gene>
<evidence type="ECO:0000313" key="3">
    <source>
        <dbReference type="Proteomes" id="UP000184212"/>
    </source>
</evidence>
<dbReference type="AlphaFoldDB" id="A0A1M5VBM3"/>
<accession>A0A1M5VBM3</accession>
<proteinExistence type="predicted"/>
<keyword evidence="3" id="KW-1185">Reference proteome</keyword>
<keyword evidence="1" id="KW-1133">Transmembrane helix</keyword>
<name>A0A1M5VBM3_9BACT</name>